<comment type="similarity">
    <text evidence="1">Belongs to the LRRFIP family.</text>
</comment>
<feature type="region of interest" description="Disordered" evidence="4">
    <location>
        <begin position="597"/>
        <end position="825"/>
    </location>
</feature>
<evidence type="ECO:0000256" key="2">
    <source>
        <dbReference type="ARBA" id="ARBA00023054"/>
    </source>
</evidence>
<feature type="compositionally biased region" description="Polar residues" evidence="4">
    <location>
        <begin position="381"/>
        <end position="393"/>
    </location>
</feature>
<dbReference type="GO" id="GO:0000978">
    <property type="term" value="F:RNA polymerase II cis-regulatory region sequence-specific DNA binding"/>
    <property type="evidence" value="ECO:0007669"/>
    <property type="project" value="TreeGrafter"/>
</dbReference>
<evidence type="ECO:0000256" key="3">
    <source>
        <dbReference type="SAM" id="Coils"/>
    </source>
</evidence>
<evidence type="ECO:0000313" key="5">
    <source>
        <dbReference type="RefSeq" id="XP_042587171.1"/>
    </source>
</evidence>
<accession>A0A9Q9WQE7</accession>
<keyword evidence="2 3" id="KW-0175">Coiled coil</keyword>
<proteinExistence type="inferred from homology"/>
<feature type="compositionally biased region" description="Polar residues" evidence="4">
    <location>
        <begin position="280"/>
        <end position="293"/>
    </location>
</feature>
<feature type="compositionally biased region" description="Basic and acidic residues" evidence="4">
    <location>
        <begin position="501"/>
        <end position="511"/>
    </location>
</feature>
<feature type="coiled-coil region" evidence="3">
    <location>
        <begin position="133"/>
        <end position="199"/>
    </location>
</feature>
<feature type="compositionally biased region" description="Basic and acidic residues" evidence="4">
    <location>
        <begin position="358"/>
        <end position="368"/>
    </location>
</feature>
<dbReference type="Pfam" id="PF09738">
    <property type="entry name" value="LRRFIP"/>
    <property type="match status" value="1"/>
</dbReference>
<name>A0A9Q9WQE7_CYPCA</name>
<dbReference type="GO" id="GO:0000981">
    <property type="term" value="F:DNA-binding transcription factor activity, RNA polymerase II-specific"/>
    <property type="evidence" value="ECO:0007669"/>
    <property type="project" value="TreeGrafter"/>
</dbReference>
<feature type="compositionally biased region" description="Polar residues" evidence="4">
    <location>
        <begin position="465"/>
        <end position="475"/>
    </location>
</feature>
<dbReference type="RefSeq" id="XP_042587171.1">
    <property type="nucleotide sequence ID" value="XM_042731237.1"/>
</dbReference>
<reference evidence="5" key="1">
    <citation type="submission" date="2025-08" db="UniProtKB">
        <authorList>
            <consortium name="RefSeq"/>
        </authorList>
    </citation>
    <scope>IDENTIFICATION</scope>
    <source>
        <tissue evidence="5">Muscle</tissue>
    </source>
</reference>
<feature type="region of interest" description="Disordered" evidence="4">
    <location>
        <begin position="1"/>
        <end position="22"/>
    </location>
</feature>
<dbReference type="PANTHER" id="PTHR19212:SF5">
    <property type="entry name" value="LEUCINE-RICH REPEAT FLIGHTLESS-INTERACTING PROTEIN 1"/>
    <property type="match status" value="1"/>
</dbReference>
<protein>
    <submittedName>
        <fullName evidence="5">Leucine-rich repeat flightless-interacting protein 1-like isoform X30</fullName>
    </submittedName>
</protein>
<feature type="compositionally biased region" description="Basic and acidic residues" evidence="4">
    <location>
        <begin position="50"/>
        <end position="60"/>
    </location>
</feature>
<feature type="compositionally biased region" description="Basic and acidic residues" evidence="4">
    <location>
        <begin position="312"/>
        <end position="350"/>
    </location>
</feature>
<feature type="compositionally biased region" description="Basic and acidic residues" evidence="4">
    <location>
        <begin position="448"/>
        <end position="464"/>
    </location>
</feature>
<evidence type="ECO:0000256" key="4">
    <source>
        <dbReference type="SAM" id="MobiDB-lite"/>
    </source>
</evidence>
<feature type="compositionally biased region" description="Basic and acidic residues" evidence="4">
    <location>
        <begin position="629"/>
        <end position="647"/>
    </location>
</feature>
<feature type="compositionally biased region" description="Basic and acidic residues" evidence="4">
    <location>
        <begin position="718"/>
        <end position="728"/>
    </location>
</feature>
<dbReference type="GeneID" id="109066615"/>
<dbReference type="PANTHER" id="PTHR19212">
    <property type="entry name" value="LEUCINE RICH REPEAT IN FLII INTERACTING PROTEIN"/>
    <property type="match status" value="1"/>
</dbReference>
<dbReference type="Proteomes" id="UP001155660">
    <property type="component" value="Chromosome B9"/>
</dbReference>
<dbReference type="AlphaFoldDB" id="A0A9Q9WQE7"/>
<feature type="compositionally biased region" description="Basic and acidic residues" evidence="4">
    <location>
        <begin position="75"/>
        <end position="90"/>
    </location>
</feature>
<sequence length="1052" mass="119269">MGSQGPGRKRTSSKNGLTGEEDALNVIAKEAEARLAAKRAARAEAREIRMKELERQQKEVSDDEEQMSVGGRSNTRADDRLERDYLEKGSSRASTISGATLTSLGGTSSRRGSGDTSISADTEASIREIKDSLLEVEEKYRKAMVSNAQLDNEKTNMMYEVDTLKDSLMELEEMLFETRRELEEKCKDLEREKHAHSILQFQFSELKETLKQSEELLTKHGIVLGLDSATNGETEEVGKADQNSQTASAEIREGSSVLGTHQLKVCKDQQQKDLDDGVPGNQQISAEFSSTNAPLEANENGDLGDQMNRGVEQLENRPEEPPSSVGDDKLTATRTKEELKSEEHIPEDSRGNTVELECIVHKDGHLETDQQESECVKPSQVIKQETPLESVSASVHDEPDKPGEAVLDDELKEEPVESSQTEKLAKTQGASASHKKKKKKKKNKQKQKQSDKQENDTKIDDKTETVCSEDNPNQKTEGDLEGNHQEPLENDISKTTMNTDVPHDAKRTSELDGIKTTSANINADDVQDKILLVTDEADLAGISKTISNFDCPKSSNGILSDDLSSNVISNPANNIDEHTEDSTNPDSEAIVLSCDLVSSETETSLPHEPSAQSMDAVEGGVESISCSEDIERSSSEDMKEVKSHLNCEVEEQEENVQNINIDGTTNPENQDDSAHPSSPVMEKVENEAERVIKEQPIDQPMENQLKDSSGAELDQEEIERRDDLDKETLNVPSEKVSDTQDSIEAELYQEKVERQDDLDKETLKAPTEKVSDTQDRIGSELDQEKVERQDHLDKETLKAPTEKVSDTQDSIGSELDQEEVERQDDLDKENLKSQLKKCLILKTVLDQNSTRKRLRDKIIWIKKPLKHQLKKCLILKTVLDQNWTRKRLRDKMIWIKKPLNHQLKKCLILKTVLDQNSTRKRLRDKIIWIKKTLKHLLKKCLIPKTILKQNWTRKRLRDKMIWIKKPLKLLLKKCLIPKTILKQNWTRKRLRDKMIWIKKPLNLLLKKCLIPKTVLDQNWTRKRLRDKMIWIKKTLKCLLKMCLMEAMLTTLL</sequence>
<feature type="compositionally biased region" description="Basic and acidic residues" evidence="4">
    <location>
        <begin position="748"/>
        <end position="806"/>
    </location>
</feature>
<feature type="compositionally biased region" description="Basic residues" evidence="4">
    <location>
        <begin position="433"/>
        <end position="447"/>
    </location>
</feature>
<feature type="compositionally biased region" description="Basic and acidic residues" evidence="4">
    <location>
        <begin position="476"/>
        <end position="487"/>
    </location>
</feature>
<organism evidence="5">
    <name type="scientific">Cyprinus carpio</name>
    <name type="common">Common carp</name>
    <dbReference type="NCBI Taxonomy" id="7962"/>
    <lineage>
        <taxon>Eukaryota</taxon>
        <taxon>Metazoa</taxon>
        <taxon>Chordata</taxon>
        <taxon>Craniata</taxon>
        <taxon>Vertebrata</taxon>
        <taxon>Euteleostomi</taxon>
        <taxon>Actinopterygii</taxon>
        <taxon>Neopterygii</taxon>
        <taxon>Teleostei</taxon>
        <taxon>Ostariophysi</taxon>
        <taxon>Cypriniformes</taxon>
        <taxon>Cyprinidae</taxon>
        <taxon>Cyprininae</taxon>
        <taxon>Cyprinus</taxon>
    </lineage>
</organism>
<feature type="compositionally biased region" description="Basic and acidic residues" evidence="4">
    <location>
        <begin position="682"/>
        <end position="696"/>
    </location>
</feature>
<feature type="compositionally biased region" description="Low complexity" evidence="4">
    <location>
        <begin position="93"/>
        <end position="119"/>
    </location>
</feature>
<evidence type="ECO:0000256" key="1">
    <source>
        <dbReference type="ARBA" id="ARBA00008275"/>
    </source>
</evidence>
<dbReference type="InterPro" id="IPR019139">
    <property type="entry name" value="LRRFIP1/2"/>
</dbReference>
<dbReference type="SMR" id="A0A9Q9WQE7"/>
<feature type="region of interest" description="Disordered" evidence="4">
    <location>
        <begin position="270"/>
        <end position="511"/>
    </location>
</feature>
<gene>
    <name evidence="5" type="primary">LOC109066615</name>
</gene>
<feature type="region of interest" description="Disordered" evidence="4">
    <location>
        <begin position="50"/>
        <end position="122"/>
    </location>
</feature>